<dbReference type="FunFam" id="1.20.5.5200:FF:000001">
    <property type="entry name" value="Stimulator of interferon genes protein"/>
    <property type="match status" value="1"/>
</dbReference>
<keyword evidence="10" id="KW-0256">Endoplasmic reticulum</keyword>
<dbReference type="GO" id="GO:0032481">
    <property type="term" value="P:positive regulation of type I interferon production"/>
    <property type="evidence" value="ECO:0007669"/>
    <property type="project" value="InterPro"/>
</dbReference>
<dbReference type="InterPro" id="IPR038623">
    <property type="entry name" value="STING_C_sf"/>
</dbReference>
<dbReference type="GO" id="GO:0000421">
    <property type="term" value="C:autophagosome membrane"/>
    <property type="evidence" value="ECO:0007669"/>
    <property type="project" value="UniProtKB-SubCell"/>
</dbReference>
<dbReference type="InterPro" id="IPR055432">
    <property type="entry name" value="STING_LBD"/>
</dbReference>
<dbReference type="PANTHER" id="PTHR34339">
    <property type="entry name" value="STIMULATOR OF INTERFERON GENES PROTEIN"/>
    <property type="match status" value="1"/>
</dbReference>
<feature type="domain" description="STING transmembrane" evidence="16">
    <location>
        <begin position="58"/>
        <end position="151"/>
    </location>
</feature>
<gene>
    <name evidence="17" type="primary">sting1</name>
    <name evidence="17" type="ORF">AOXY_G19894</name>
</gene>
<protein>
    <recommendedName>
        <fullName evidence="7">Stimulator of interferon genes protein</fullName>
    </recommendedName>
</protein>
<dbReference type="InterPro" id="IPR055434">
    <property type="entry name" value="STING_TM"/>
</dbReference>
<evidence type="ECO:0000259" key="16">
    <source>
        <dbReference type="Pfam" id="PF23417"/>
    </source>
</evidence>
<dbReference type="GO" id="GO:0045087">
    <property type="term" value="P:innate immune response"/>
    <property type="evidence" value="ECO:0007669"/>
    <property type="project" value="TreeGrafter"/>
</dbReference>
<evidence type="ECO:0000256" key="2">
    <source>
        <dbReference type="ARBA" id="ARBA00004477"/>
    </source>
</evidence>
<dbReference type="Gene3D" id="3.40.50.12100">
    <property type="entry name" value="Stimulator of interferon genes protein"/>
    <property type="match status" value="1"/>
</dbReference>
<evidence type="ECO:0000256" key="4">
    <source>
        <dbReference type="ARBA" id="ARBA00004556"/>
    </source>
</evidence>
<organism evidence="17 18">
    <name type="scientific">Acipenser oxyrinchus oxyrinchus</name>
    <dbReference type="NCBI Taxonomy" id="40147"/>
    <lineage>
        <taxon>Eukaryota</taxon>
        <taxon>Metazoa</taxon>
        <taxon>Chordata</taxon>
        <taxon>Craniata</taxon>
        <taxon>Vertebrata</taxon>
        <taxon>Euteleostomi</taxon>
        <taxon>Actinopterygii</taxon>
        <taxon>Chondrostei</taxon>
        <taxon>Acipenseriformes</taxon>
        <taxon>Acipenseridae</taxon>
        <taxon>Acipenser</taxon>
    </lineage>
</organism>
<evidence type="ECO:0000259" key="15">
    <source>
        <dbReference type="Pfam" id="PF15009"/>
    </source>
</evidence>
<dbReference type="GO" id="GO:0048471">
    <property type="term" value="C:perinuclear region of cytoplasm"/>
    <property type="evidence" value="ECO:0007669"/>
    <property type="project" value="UniProtKB-SubCell"/>
</dbReference>
<comment type="subcellular location">
    <subcellularLocation>
        <location evidence="4">Cytoplasm</location>
        <location evidence="4">Perinuclear region</location>
    </subcellularLocation>
    <subcellularLocation>
        <location evidence="3">Cytoplasmic vesicle</location>
        <location evidence="3">Autophagosome membrane</location>
        <topology evidence="3">Multi-pass membrane protein</topology>
    </subcellularLocation>
    <subcellularLocation>
        <location evidence="2">Endoplasmic reticulum membrane</location>
        <topology evidence="2">Multi-pass membrane protein</topology>
    </subcellularLocation>
    <subcellularLocation>
        <location evidence="1">Endoplasmic reticulum-Golgi intermediate compartment membrane</location>
        <topology evidence="1">Multi-pass membrane protein</topology>
    </subcellularLocation>
    <subcellularLocation>
        <location evidence="5">Golgi apparatus membrane</location>
        <topology evidence="5">Multi-pass membrane protein</topology>
    </subcellularLocation>
</comment>
<feature type="region of interest" description="Disordered" evidence="14">
    <location>
        <begin position="340"/>
        <end position="381"/>
    </location>
</feature>
<dbReference type="Pfam" id="PF15009">
    <property type="entry name" value="STING_LBD"/>
    <property type="match status" value="1"/>
</dbReference>
<comment type="caution">
    <text evidence="17">The sequence shown here is derived from an EMBL/GenBank/DDBJ whole genome shotgun (WGS) entry which is preliminary data.</text>
</comment>
<dbReference type="GO" id="GO:0033116">
    <property type="term" value="C:endoplasmic reticulum-Golgi intermediate compartment membrane"/>
    <property type="evidence" value="ECO:0007669"/>
    <property type="project" value="UniProtKB-SubCell"/>
</dbReference>
<comment type="catalytic activity">
    <reaction evidence="13">
        <text>H(+)(in) = H(+)(out)</text>
        <dbReference type="Rhea" id="RHEA:34979"/>
        <dbReference type="ChEBI" id="CHEBI:15378"/>
    </reaction>
</comment>
<evidence type="ECO:0000256" key="12">
    <source>
        <dbReference type="ARBA" id="ARBA00023136"/>
    </source>
</evidence>
<dbReference type="CDD" id="cd22658">
    <property type="entry name" value="STING_C_metazoan-like"/>
    <property type="match status" value="1"/>
</dbReference>
<dbReference type="GO" id="GO:0035438">
    <property type="term" value="F:cyclic-di-GMP binding"/>
    <property type="evidence" value="ECO:0007669"/>
    <property type="project" value="TreeGrafter"/>
</dbReference>
<evidence type="ECO:0000256" key="11">
    <source>
        <dbReference type="ARBA" id="ARBA00022989"/>
    </source>
</evidence>
<feature type="domain" description="STING ligand-binding" evidence="15">
    <location>
        <begin position="153"/>
        <end position="338"/>
    </location>
</feature>
<dbReference type="GO" id="GO:0002218">
    <property type="term" value="P:activation of innate immune response"/>
    <property type="evidence" value="ECO:0007669"/>
    <property type="project" value="InterPro"/>
</dbReference>
<keyword evidence="8" id="KW-0812">Transmembrane</keyword>
<dbReference type="Pfam" id="PF23417">
    <property type="entry name" value="STING_TM"/>
    <property type="match status" value="1"/>
</dbReference>
<proteinExistence type="inferred from homology"/>
<evidence type="ECO:0000256" key="14">
    <source>
        <dbReference type="SAM" id="MobiDB-lite"/>
    </source>
</evidence>
<evidence type="ECO:0000256" key="10">
    <source>
        <dbReference type="ARBA" id="ARBA00022824"/>
    </source>
</evidence>
<dbReference type="GO" id="GO:0000045">
    <property type="term" value="P:autophagosome assembly"/>
    <property type="evidence" value="ECO:0007669"/>
    <property type="project" value="TreeGrafter"/>
</dbReference>
<dbReference type="GO" id="GO:0016239">
    <property type="term" value="P:positive regulation of macroautophagy"/>
    <property type="evidence" value="ECO:0007669"/>
    <property type="project" value="TreeGrafter"/>
</dbReference>
<evidence type="ECO:0000256" key="9">
    <source>
        <dbReference type="ARBA" id="ARBA00022741"/>
    </source>
</evidence>
<dbReference type="GO" id="GO:0000139">
    <property type="term" value="C:Golgi membrane"/>
    <property type="evidence" value="ECO:0007669"/>
    <property type="project" value="UniProtKB-SubCell"/>
</dbReference>
<dbReference type="GO" id="GO:0061709">
    <property type="term" value="P:reticulophagy"/>
    <property type="evidence" value="ECO:0007669"/>
    <property type="project" value="TreeGrafter"/>
</dbReference>
<dbReference type="GO" id="GO:0005789">
    <property type="term" value="C:endoplasmic reticulum membrane"/>
    <property type="evidence" value="ECO:0007669"/>
    <property type="project" value="UniProtKB-SubCell"/>
</dbReference>
<evidence type="ECO:0000256" key="5">
    <source>
        <dbReference type="ARBA" id="ARBA00004653"/>
    </source>
</evidence>
<evidence type="ECO:0000256" key="6">
    <source>
        <dbReference type="ARBA" id="ARBA00009027"/>
    </source>
</evidence>
<evidence type="ECO:0000256" key="7">
    <source>
        <dbReference type="ARBA" id="ARBA00018708"/>
    </source>
</evidence>
<name>A0AAD8CZP5_ACIOX</name>
<reference evidence="17" key="1">
    <citation type="submission" date="2022-02" db="EMBL/GenBank/DDBJ databases">
        <title>Atlantic sturgeon de novo genome assembly.</title>
        <authorList>
            <person name="Stock M."/>
            <person name="Klopp C."/>
            <person name="Guiguen Y."/>
            <person name="Cabau C."/>
            <person name="Parinello H."/>
            <person name="Santidrian Yebra-Pimentel E."/>
            <person name="Kuhl H."/>
            <person name="Dirks R.P."/>
            <person name="Guessner J."/>
            <person name="Wuertz S."/>
            <person name="Du K."/>
            <person name="Schartl M."/>
        </authorList>
    </citation>
    <scope>NUCLEOTIDE SEQUENCE</scope>
    <source>
        <strain evidence="17">STURGEONOMICS-FGT-2020</strain>
        <tissue evidence="17">Whole blood</tissue>
    </source>
</reference>
<dbReference type="EMBL" id="JAGXEW010000019">
    <property type="protein sequence ID" value="KAK1161022.1"/>
    <property type="molecule type" value="Genomic_DNA"/>
</dbReference>
<dbReference type="Gene3D" id="1.20.5.5200">
    <property type="match status" value="1"/>
</dbReference>
<dbReference type="GO" id="GO:0061507">
    <property type="term" value="F:2',3'-cyclic GMP-AMP binding"/>
    <property type="evidence" value="ECO:0007669"/>
    <property type="project" value="TreeGrafter"/>
</dbReference>
<dbReference type="InterPro" id="IPR047191">
    <property type="entry name" value="STING_C_chordates"/>
</dbReference>
<evidence type="ECO:0000256" key="13">
    <source>
        <dbReference type="ARBA" id="ARBA00024169"/>
    </source>
</evidence>
<evidence type="ECO:0000313" key="17">
    <source>
        <dbReference type="EMBL" id="KAK1161022.1"/>
    </source>
</evidence>
<dbReference type="InterPro" id="IPR029158">
    <property type="entry name" value="STING"/>
</dbReference>
<sequence>MSFSFLFQMQVHPDNPEIPQPRGPLARYCAICYGILLLVFAWIVQTDDLVHCFEVSGLIFSFCGILKGVCHLSEEIVYQFRPRYRSSLMKALKACFNWKNVCVAVFLCFVSFKPEDWTLFLAACACVMLFTGSQLSGPLAVEISAICENRKMNVAHGLAWSFYIGYLKLVLPRLKDSIQTFCDKKGNFVPKCKDTWKLHILMPLSCTIPDKLEEEDSNIEFLDNLPEIVIDRAGVRRRVYKHSLYAVYDDAKRPHHCVLECATPLLSLYEMSKESSAEFSTEDRLEQAKLFYRTLKDILDNSRDCRNSYRFIMYDDSEASEDPHFLSKVILKHLQQQEKEEYSLSEGSEVQTDQHEAMSRDPTLMISNDAPRSLMSQQYIK</sequence>
<dbReference type="Proteomes" id="UP001230051">
    <property type="component" value="Unassembled WGS sequence"/>
</dbReference>
<keyword evidence="9" id="KW-0547">Nucleotide-binding</keyword>
<comment type="similarity">
    <text evidence="6">Belongs to the STING family.</text>
</comment>
<evidence type="ECO:0000256" key="3">
    <source>
        <dbReference type="ARBA" id="ARBA00004542"/>
    </source>
</evidence>
<dbReference type="AlphaFoldDB" id="A0AAD8CZP5"/>
<accession>A0AAD8CZP5</accession>
<evidence type="ECO:0000256" key="8">
    <source>
        <dbReference type="ARBA" id="ARBA00022692"/>
    </source>
</evidence>
<keyword evidence="18" id="KW-1185">Reference proteome</keyword>
<keyword evidence="12" id="KW-0472">Membrane</keyword>
<dbReference type="GO" id="GO:0051607">
    <property type="term" value="P:defense response to virus"/>
    <property type="evidence" value="ECO:0007669"/>
    <property type="project" value="TreeGrafter"/>
</dbReference>
<evidence type="ECO:0000256" key="1">
    <source>
        <dbReference type="ARBA" id="ARBA00004457"/>
    </source>
</evidence>
<dbReference type="FunFam" id="3.40.50.12100:FF:000001">
    <property type="entry name" value="Stimulator of interferon genes protein"/>
    <property type="match status" value="1"/>
</dbReference>
<evidence type="ECO:0000313" key="18">
    <source>
        <dbReference type="Proteomes" id="UP001230051"/>
    </source>
</evidence>
<dbReference type="PANTHER" id="PTHR34339:SF1">
    <property type="entry name" value="STIMULATOR OF INTERFERON GENES PROTEIN"/>
    <property type="match status" value="1"/>
</dbReference>
<keyword evidence="11" id="KW-1133">Transmembrane helix</keyword>